<dbReference type="NCBIfam" id="NF009466">
    <property type="entry name" value="PRK12826.1-2"/>
    <property type="match status" value="1"/>
</dbReference>
<evidence type="ECO:0000313" key="5">
    <source>
        <dbReference type="EMBL" id="MBA4544239.1"/>
    </source>
</evidence>
<dbReference type="EMBL" id="JACEIP010000032">
    <property type="protein sequence ID" value="MBA4544239.1"/>
    <property type="molecule type" value="Genomic_DNA"/>
</dbReference>
<dbReference type="GO" id="GO:0016616">
    <property type="term" value="F:oxidoreductase activity, acting on the CH-OH group of donors, NAD or NADP as acceptor"/>
    <property type="evidence" value="ECO:0007669"/>
    <property type="project" value="UniProtKB-ARBA"/>
</dbReference>
<dbReference type="OrthoDB" id="125587at2"/>
<proteinExistence type="inferred from homology"/>
<evidence type="ECO:0000256" key="3">
    <source>
        <dbReference type="ARBA" id="ARBA00023002"/>
    </source>
</evidence>
<dbReference type="PROSITE" id="PS00061">
    <property type="entry name" value="ADH_SHORT"/>
    <property type="match status" value="1"/>
</dbReference>
<evidence type="ECO:0000256" key="2">
    <source>
        <dbReference type="ARBA" id="ARBA00022857"/>
    </source>
</evidence>
<dbReference type="FunFam" id="3.40.50.720:FF:000115">
    <property type="entry name" value="3-oxoacyl-[acyl-carrier-protein] reductase FabG"/>
    <property type="match status" value="1"/>
</dbReference>
<feature type="domain" description="Ketoreductase" evidence="4">
    <location>
        <begin position="20"/>
        <end position="198"/>
    </location>
</feature>
<protein>
    <submittedName>
        <fullName evidence="5">Beta-ketoacyl-ACP reductase</fullName>
    </submittedName>
</protein>
<comment type="caution">
    <text evidence="5">The sequence shown here is derived from an EMBL/GenBank/DDBJ whole genome shotgun (WGS) entry which is preliminary data.</text>
</comment>
<evidence type="ECO:0000259" key="4">
    <source>
        <dbReference type="SMART" id="SM00822"/>
    </source>
</evidence>
<evidence type="ECO:0000256" key="1">
    <source>
        <dbReference type="ARBA" id="ARBA00006484"/>
    </source>
</evidence>
<dbReference type="GO" id="GO:0030497">
    <property type="term" value="P:fatty acid elongation"/>
    <property type="evidence" value="ECO:0007669"/>
    <property type="project" value="TreeGrafter"/>
</dbReference>
<dbReference type="SUPFAM" id="SSF51735">
    <property type="entry name" value="NAD(P)-binding Rossmann-fold domains"/>
    <property type="match status" value="1"/>
</dbReference>
<gene>
    <name evidence="5" type="ORF">H1164_15390</name>
</gene>
<dbReference type="PANTHER" id="PTHR42760:SF40">
    <property type="entry name" value="3-OXOACYL-[ACYL-CARRIER-PROTEIN] REDUCTASE, CHLOROPLASTIC"/>
    <property type="match status" value="1"/>
</dbReference>
<dbReference type="PRINTS" id="PR00080">
    <property type="entry name" value="SDRFAMILY"/>
</dbReference>
<keyword evidence="6" id="KW-1185">Reference proteome</keyword>
<dbReference type="SMART" id="SM00822">
    <property type="entry name" value="PKS_KR"/>
    <property type="match status" value="1"/>
</dbReference>
<dbReference type="NCBIfam" id="NF005559">
    <property type="entry name" value="PRK07231.1"/>
    <property type="match status" value="1"/>
</dbReference>
<dbReference type="Proteomes" id="UP000530514">
    <property type="component" value="Unassembled WGS sequence"/>
</dbReference>
<dbReference type="InterPro" id="IPR057326">
    <property type="entry name" value="KR_dom"/>
</dbReference>
<sequence>MTDQLTKFERGRKTTRLKDRVAIVTGSGRGIGAATVQRLAEEGAKVTVTDVNAESCEATAAKIREAGGEAIAIPCDITQRESVEEMVKKTVDTFGRLDILVNNAGVIRDNLVHKMTDEDWDAVMNVHLKGTFYASQAAQRFMVPQRYGKIVNFSSTSALGNRGQLNYSAAKAGIQGFTKTLAIELGKFNINVNAVAPGFIETDMTRATAERIGITFEQLKQAAAENSLLGRTGKPVDVANAVLFLVSDESSFITGQVLYVSGGI</sequence>
<comment type="similarity">
    <text evidence="1">Belongs to the short-chain dehydrogenases/reductases (SDR) family.</text>
</comment>
<dbReference type="InterPro" id="IPR036291">
    <property type="entry name" value="NAD(P)-bd_dom_sf"/>
</dbReference>
<keyword evidence="3" id="KW-0560">Oxidoreductase</keyword>
<dbReference type="InterPro" id="IPR002347">
    <property type="entry name" value="SDR_fam"/>
</dbReference>
<dbReference type="InterPro" id="IPR020904">
    <property type="entry name" value="Sc_DH/Rdtase_CS"/>
</dbReference>
<dbReference type="AlphaFoldDB" id="A0A7W1XCW1"/>
<keyword evidence="2" id="KW-0521">NADP</keyword>
<organism evidence="5 6">
    <name type="scientific">Thermoactinomyces daqus</name>
    <dbReference type="NCBI Taxonomy" id="1329516"/>
    <lineage>
        <taxon>Bacteria</taxon>
        <taxon>Bacillati</taxon>
        <taxon>Bacillota</taxon>
        <taxon>Bacilli</taxon>
        <taxon>Bacillales</taxon>
        <taxon>Thermoactinomycetaceae</taxon>
        <taxon>Thermoactinomyces</taxon>
    </lineage>
</organism>
<dbReference type="Pfam" id="PF13561">
    <property type="entry name" value="adh_short_C2"/>
    <property type="match status" value="1"/>
</dbReference>
<reference evidence="5 6" key="1">
    <citation type="submission" date="2020-07" db="EMBL/GenBank/DDBJ databases">
        <authorList>
            <person name="Feng H."/>
        </authorList>
    </citation>
    <scope>NUCLEOTIDE SEQUENCE [LARGE SCALE GENOMIC DNA]</scope>
    <source>
        <strain evidence="6">s-11</strain>
    </source>
</reference>
<evidence type="ECO:0000313" key="6">
    <source>
        <dbReference type="Proteomes" id="UP000530514"/>
    </source>
</evidence>
<dbReference type="CDD" id="cd05333">
    <property type="entry name" value="BKR_SDR_c"/>
    <property type="match status" value="1"/>
</dbReference>
<name>A0A7W1XCW1_9BACL</name>
<dbReference type="PRINTS" id="PR00081">
    <property type="entry name" value="GDHRDH"/>
</dbReference>
<dbReference type="Gene3D" id="3.40.50.720">
    <property type="entry name" value="NAD(P)-binding Rossmann-like Domain"/>
    <property type="match status" value="1"/>
</dbReference>
<dbReference type="RefSeq" id="WP_052154253.1">
    <property type="nucleotide sequence ID" value="NZ_JACEIP010000032.1"/>
</dbReference>
<accession>A0A7W1XCW1</accession>
<dbReference type="PANTHER" id="PTHR42760">
    <property type="entry name" value="SHORT-CHAIN DEHYDROGENASES/REDUCTASES FAMILY MEMBER"/>
    <property type="match status" value="1"/>
</dbReference>